<feature type="region of interest" description="Disordered" evidence="1">
    <location>
        <begin position="705"/>
        <end position="824"/>
    </location>
</feature>
<feature type="compositionally biased region" description="Basic and acidic residues" evidence="1">
    <location>
        <begin position="223"/>
        <end position="232"/>
    </location>
</feature>
<dbReference type="AlphaFoldDB" id="A0AAW0YST0"/>
<feature type="compositionally biased region" description="Basic and acidic residues" evidence="1">
    <location>
        <begin position="726"/>
        <end position="741"/>
    </location>
</feature>
<feature type="compositionally biased region" description="Basic and acidic residues" evidence="1">
    <location>
        <begin position="757"/>
        <end position="770"/>
    </location>
</feature>
<feature type="region of interest" description="Disordered" evidence="1">
    <location>
        <begin position="278"/>
        <end position="417"/>
    </location>
</feature>
<dbReference type="EMBL" id="JBCAWK010000005">
    <property type="protein sequence ID" value="KAK8858601.1"/>
    <property type="molecule type" value="Genomic_DNA"/>
</dbReference>
<dbReference type="KEGG" id="kne:92180088"/>
<accession>A0AAW0YST0</accession>
<organism evidence="2 3">
    <name type="scientific">Kwoniella newhampshirensis</name>
    <dbReference type="NCBI Taxonomy" id="1651941"/>
    <lineage>
        <taxon>Eukaryota</taxon>
        <taxon>Fungi</taxon>
        <taxon>Dikarya</taxon>
        <taxon>Basidiomycota</taxon>
        <taxon>Agaricomycotina</taxon>
        <taxon>Tremellomycetes</taxon>
        <taxon>Tremellales</taxon>
        <taxon>Cryptococcaceae</taxon>
        <taxon>Kwoniella</taxon>
    </lineage>
</organism>
<evidence type="ECO:0000256" key="1">
    <source>
        <dbReference type="SAM" id="MobiDB-lite"/>
    </source>
</evidence>
<feature type="region of interest" description="Disordered" evidence="1">
    <location>
        <begin position="132"/>
        <end position="265"/>
    </location>
</feature>
<feature type="compositionally biased region" description="Low complexity" evidence="1">
    <location>
        <begin position="458"/>
        <end position="486"/>
    </location>
</feature>
<dbReference type="InterPro" id="IPR009053">
    <property type="entry name" value="Prefoldin"/>
</dbReference>
<feature type="compositionally biased region" description="Polar residues" evidence="1">
    <location>
        <begin position="181"/>
        <end position="192"/>
    </location>
</feature>
<feature type="compositionally biased region" description="Low complexity" evidence="1">
    <location>
        <begin position="790"/>
        <end position="805"/>
    </location>
</feature>
<feature type="compositionally biased region" description="Basic and acidic residues" evidence="1">
    <location>
        <begin position="149"/>
        <end position="162"/>
    </location>
</feature>
<proteinExistence type="predicted"/>
<dbReference type="Proteomes" id="UP001388673">
    <property type="component" value="Unassembled WGS sequence"/>
</dbReference>
<feature type="region of interest" description="Disordered" evidence="1">
    <location>
        <begin position="100"/>
        <end position="120"/>
    </location>
</feature>
<dbReference type="RefSeq" id="XP_066803442.1">
    <property type="nucleotide sequence ID" value="XM_066945941.1"/>
</dbReference>
<feature type="compositionally biased region" description="Acidic residues" evidence="1">
    <location>
        <begin position="583"/>
        <end position="623"/>
    </location>
</feature>
<dbReference type="Gene3D" id="1.10.287.370">
    <property type="match status" value="1"/>
</dbReference>
<feature type="compositionally biased region" description="Low complexity" evidence="1">
    <location>
        <begin position="200"/>
        <end position="209"/>
    </location>
</feature>
<feature type="compositionally biased region" description="Low complexity" evidence="1">
    <location>
        <begin position="529"/>
        <end position="542"/>
    </location>
</feature>
<comment type="caution">
    <text evidence="2">The sequence shown here is derived from an EMBL/GenBank/DDBJ whole genome shotgun (WGS) entry which is preliminary data.</text>
</comment>
<dbReference type="InterPro" id="IPR004127">
    <property type="entry name" value="Prefoldin_subunit_alpha"/>
</dbReference>
<evidence type="ECO:0000313" key="3">
    <source>
        <dbReference type="Proteomes" id="UP001388673"/>
    </source>
</evidence>
<feature type="region of interest" description="Disordered" evidence="1">
    <location>
        <begin position="443"/>
        <end position="623"/>
    </location>
</feature>
<protein>
    <recommendedName>
        <fullName evidence="4">Nuclear envelope-endoplasmic reticulum network protein</fullName>
    </recommendedName>
</protein>
<evidence type="ECO:0008006" key="4">
    <source>
        <dbReference type="Google" id="ProtNLM"/>
    </source>
</evidence>
<dbReference type="SUPFAM" id="SSF46579">
    <property type="entry name" value="Prefoldin"/>
    <property type="match status" value="1"/>
</dbReference>
<sequence>MSPALPSSPLHLPISPSSPSLHAQISTLTSLSLQLSLLSTITSPVPARIPLTSKASFPAQIINPDRTRVHLGAEWWVDMSAEEASDYVRRRKERILEDHARMMEGRPRSGSDDGASTKKEVVDEKKAISFHPLLYSPAEAGPSGYQATPREKERSSETKSVRTDSAPIKQAEAKKPVASETLVQAQPKSNTPLLDVIAQSAPTASSAPPHGGGDDTTLNEEGLPFHEIRETIDGETIGPLPPSTPLADAQIRETTEEKDDYWSEEAVARRATLRRRLFHEGDNSDEEEDADEGVTVGKSNDEPESQIPPSISTSQNTDTAQLKAEKDKQPLSGPSSLSQRPSLSNPPPSKSILKPTRPPTRKKSVSFDPAIPSSPSSPDTSSPFHMARKFGFPLPLGPNDDTEIQMGGDGFDYAPRPVPMIAKPDPVKKGVELRGFAGFKRGFLSGPPKVVPEKDHAQAVSVSPTTTSPTSTQGSTSATETASAPSKVAEPKARKPSLFAQRLAQPEIDASAPTATGSSLRTMSLPKASQSKSTSTVRTSVVEKPLATMSANSSGISGSSKTPSSEEFRGSQSTIGILNTAEDQQDEDDDEDDEDEDDEDEDEDDDGDLGDFSSGEEDEYDLDDALLAREIALEYHKRRAYQPLNHDLDEGMLDSGEIDMGVMLGLPTTSIGTGSGDGKGPMIVNPTPDDLRRFVRVGRLENGNLVLAPGEEGGSSDSDDNEGEVGEEKRQRLKRREDIKRKLMGLDPIENQTGESEEVRKGKEKQENDWRSSLPPALLPAQEEKPPIPVESVPTSPTTSSTIAAPTPPKKVSRFKAARMAGGQ</sequence>
<reference evidence="2 3" key="1">
    <citation type="journal article" date="2024" name="bioRxiv">
        <title>Comparative genomics of Cryptococcus and Kwoniella reveals pathogenesis evolution and contrasting karyotype dynamics via intercentromeric recombination or chromosome fusion.</title>
        <authorList>
            <person name="Coelho M.A."/>
            <person name="David-Palma M."/>
            <person name="Shea T."/>
            <person name="Bowers K."/>
            <person name="McGinley-Smith S."/>
            <person name="Mohammad A.W."/>
            <person name="Gnirke A."/>
            <person name="Yurkov A.M."/>
            <person name="Nowrousian M."/>
            <person name="Sun S."/>
            <person name="Cuomo C.A."/>
            <person name="Heitman J."/>
        </authorList>
    </citation>
    <scope>NUCLEOTIDE SEQUENCE [LARGE SCALE GENOMIC DNA]</scope>
    <source>
        <strain evidence="2 3">CBS 13917</strain>
    </source>
</reference>
<evidence type="ECO:0000313" key="2">
    <source>
        <dbReference type="EMBL" id="KAK8858601.1"/>
    </source>
</evidence>
<gene>
    <name evidence="2" type="ORF">IAR55_002830</name>
</gene>
<name>A0AAW0YST0_9TREE</name>
<feature type="compositionally biased region" description="Acidic residues" evidence="1">
    <location>
        <begin position="283"/>
        <end position="292"/>
    </location>
</feature>
<feature type="compositionally biased region" description="Polar residues" evidence="1">
    <location>
        <begin position="332"/>
        <end position="343"/>
    </location>
</feature>
<dbReference type="GeneID" id="92180088"/>
<dbReference type="Pfam" id="PF02996">
    <property type="entry name" value="Prefoldin"/>
    <property type="match status" value="1"/>
</dbReference>
<feature type="compositionally biased region" description="Low complexity" evidence="1">
    <location>
        <begin position="366"/>
        <end position="384"/>
    </location>
</feature>
<keyword evidence="3" id="KW-1185">Reference proteome</keyword>
<feature type="compositionally biased region" description="Low complexity" evidence="1">
    <location>
        <begin position="550"/>
        <end position="563"/>
    </location>
</feature>
<feature type="compositionally biased region" description="Polar residues" evidence="1">
    <location>
        <begin position="513"/>
        <end position="522"/>
    </location>
</feature>
<feature type="compositionally biased region" description="Polar residues" evidence="1">
    <location>
        <begin position="307"/>
        <end position="320"/>
    </location>
</feature>